<dbReference type="CDD" id="cd00019">
    <property type="entry name" value="AP2Ec"/>
    <property type="match status" value="1"/>
</dbReference>
<dbReference type="GO" id="GO:0005634">
    <property type="term" value="C:nucleus"/>
    <property type="evidence" value="ECO:0007669"/>
    <property type="project" value="TreeGrafter"/>
</dbReference>
<feature type="compositionally biased region" description="Polar residues" evidence="8">
    <location>
        <begin position="295"/>
        <end position="311"/>
    </location>
</feature>
<dbReference type="InterPro" id="IPR001719">
    <property type="entry name" value="AP_endonuc_2"/>
</dbReference>
<keyword evidence="4" id="KW-0227">DNA damage</keyword>
<feature type="region of interest" description="Disordered" evidence="8">
    <location>
        <begin position="1"/>
        <end position="564"/>
    </location>
</feature>
<feature type="compositionally biased region" description="Basic and acidic residues" evidence="8">
    <location>
        <begin position="89"/>
        <end position="109"/>
    </location>
</feature>
<evidence type="ECO:0000313" key="11">
    <source>
        <dbReference type="Proteomes" id="UP000005408"/>
    </source>
</evidence>
<proteinExistence type="inferred from homology"/>
<feature type="compositionally biased region" description="Basic and acidic residues" evidence="8">
    <location>
        <begin position="284"/>
        <end position="294"/>
    </location>
</feature>
<reference evidence="10" key="1">
    <citation type="submission" date="2022-08" db="UniProtKB">
        <authorList>
            <consortium name="EnsemblMetazoa"/>
        </authorList>
    </citation>
    <scope>IDENTIFICATION</scope>
    <source>
        <strain evidence="10">05x7-T-G4-1.051#20</strain>
    </source>
</reference>
<evidence type="ECO:0000259" key="9">
    <source>
        <dbReference type="Pfam" id="PF01261"/>
    </source>
</evidence>
<dbReference type="GO" id="GO:0005739">
    <property type="term" value="C:mitochondrion"/>
    <property type="evidence" value="ECO:0007669"/>
    <property type="project" value="TreeGrafter"/>
</dbReference>
<feature type="compositionally biased region" description="Basic and acidic residues" evidence="8">
    <location>
        <begin position="349"/>
        <end position="365"/>
    </location>
</feature>
<feature type="compositionally biased region" description="Basic and acidic residues" evidence="8">
    <location>
        <begin position="116"/>
        <end position="137"/>
    </location>
</feature>
<organism evidence="10 11">
    <name type="scientific">Magallana gigas</name>
    <name type="common">Pacific oyster</name>
    <name type="synonym">Crassostrea gigas</name>
    <dbReference type="NCBI Taxonomy" id="29159"/>
    <lineage>
        <taxon>Eukaryota</taxon>
        <taxon>Metazoa</taxon>
        <taxon>Spiralia</taxon>
        <taxon>Lophotrochozoa</taxon>
        <taxon>Mollusca</taxon>
        <taxon>Bivalvia</taxon>
        <taxon>Autobranchia</taxon>
        <taxon>Pteriomorphia</taxon>
        <taxon>Ostreida</taxon>
        <taxon>Ostreoidea</taxon>
        <taxon>Ostreidae</taxon>
        <taxon>Magallana</taxon>
    </lineage>
</organism>
<evidence type="ECO:0000313" key="10">
    <source>
        <dbReference type="EnsemblMetazoa" id="G3426.1:cds"/>
    </source>
</evidence>
<evidence type="ECO:0000256" key="5">
    <source>
        <dbReference type="ARBA" id="ARBA00022801"/>
    </source>
</evidence>
<dbReference type="Pfam" id="PF01261">
    <property type="entry name" value="AP_endonuc_2"/>
    <property type="match status" value="2"/>
</dbReference>
<keyword evidence="3" id="KW-0479">Metal-binding</keyword>
<dbReference type="AlphaFoldDB" id="A0A8W8MN53"/>
<keyword evidence="11" id="KW-1185">Reference proteome</keyword>
<dbReference type="SUPFAM" id="SSF51658">
    <property type="entry name" value="Xylose isomerase-like"/>
    <property type="match status" value="2"/>
</dbReference>
<dbReference type="PROSITE" id="PS00729">
    <property type="entry name" value="AP_NUCLEASE_F2_1"/>
    <property type="match status" value="1"/>
</dbReference>
<dbReference type="GO" id="GO:0003677">
    <property type="term" value="F:DNA binding"/>
    <property type="evidence" value="ECO:0007669"/>
    <property type="project" value="InterPro"/>
</dbReference>
<dbReference type="InterPro" id="IPR036237">
    <property type="entry name" value="Xyl_isomerase-like_sf"/>
</dbReference>
<dbReference type="InterPro" id="IPR013022">
    <property type="entry name" value="Xyl_isomerase-like_TIM-brl"/>
</dbReference>
<feature type="compositionally biased region" description="Basic and acidic residues" evidence="8">
    <location>
        <begin position="144"/>
        <end position="172"/>
    </location>
</feature>
<feature type="domain" description="Xylose isomerase-like TIM barrel" evidence="9">
    <location>
        <begin position="743"/>
        <end position="896"/>
    </location>
</feature>
<dbReference type="PROSITE" id="PS00731">
    <property type="entry name" value="AP_NUCLEASE_F2_3"/>
    <property type="match status" value="1"/>
</dbReference>
<dbReference type="InterPro" id="IPR018246">
    <property type="entry name" value="AP_endonuc_F2_Zn_BS"/>
</dbReference>
<feature type="compositionally biased region" description="Basic and acidic residues" evidence="8">
    <location>
        <begin position="534"/>
        <end position="564"/>
    </location>
</feature>
<feature type="compositionally biased region" description="Basic and acidic residues" evidence="8">
    <location>
        <begin position="205"/>
        <end position="237"/>
    </location>
</feature>
<dbReference type="HAMAP" id="MF_00152">
    <property type="entry name" value="Nfo"/>
    <property type="match status" value="1"/>
</dbReference>
<evidence type="ECO:0000256" key="8">
    <source>
        <dbReference type="SAM" id="MobiDB-lite"/>
    </source>
</evidence>
<feature type="domain" description="Xylose isomerase-like TIM barrel" evidence="9">
    <location>
        <begin position="599"/>
        <end position="721"/>
    </location>
</feature>
<keyword evidence="7" id="KW-0234">DNA repair</keyword>
<comment type="similarity">
    <text evidence="2">Belongs to the AP endonuclease 2 family.</text>
</comment>
<dbReference type="SMART" id="SM00384">
    <property type="entry name" value="AT_hook"/>
    <property type="match status" value="4"/>
</dbReference>
<feature type="compositionally biased region" description="Basic and acidic residues" evidence="8">
    <location>
        <begin position="457"/>
        <end position="469"/>
    </location>
</feature>
<sequence>MIKIKQEEDTEINEQRGKDRHVDESEAKGEINAKEKIQPETQRKNSHEDSSGIVPVKKRGRPKKGKENPEVNGQGDKVNTGLDGVANTDPDKDRDTRMDKNEHAQLDKNVKKKSRKGDGKVHNKSQETVTEETRVSEEPTMAEEGEKTDHKPVGAEDNEGKSNKATKRRNEQPKAVMADHSNLDSEYQSNENDDCTSPVKRKRGKLVEVKSEAEGGKEIKEKIHTETQKQSNKKDSSETAQDSSETAHAKKRGRPKKDQKNVEINTSLDKDVHSGLAKDANTNLDKDINTDLDKNVNSVGSKSQETATANIKSEETETADINISEGSKTVPTSKRGRPPKGQKNTEVNGHGDKNINTGLDKDVQKRPTQKSEVQSKSQEKVSEDTTVSEAQTSKNKKGGKRDDKVDAEDNQTKSARATKRQNEQPKAVMADHSNLDSESQSNENDNCTSPVKRKRGKQVEVKSEAERGKETKKKIHTETQKQNKEDSPETAHAKKRGRPKKGEEKTKSSPKKFEETRDPKSDGEDATKRKRGRQEHTVPGDEEKPTDKKGKGKHTSDKSHATSKWEENAAKFKWAKSAKKKFVGGHVSIAGGLYKAVLEAEDMGSRAFGLFLRSQRQWATKPLADKDAQKFRDTCVEYGYHPDMILPHGSYLMNCGSPEEENLQKSRNLLVEELQRCQKLGLTRFNFHPGSTCGKISVEECLDRIGDSINQALDKTEGVTVGKYGDSIKQALVKMEGVTVGKYGDSINQALDKTEGVTVVIENMCCQGNTVGGKFEELREIINRVQDKTRIGVCLDTCHMFAAGYDISTEKGFSSMMEEFERVVGLRYLKAIHLNDSKGEVGNNLDRHENIGKGHIGMEGFRRIMNDSRLNNIPMILETPCPDDDTYEKEVKILYSLCK</sequence>
<feature type="compositionally biased region" description="Basic and acidic residues" evidence="8">
    <location>
        <begin position="1"/>
        <end position="50"/>
    </location>
</feature>
<feature type="compositionally biased region" description="Polar residues" evidence="8">
    <location>
        <begin position="384"/>
        <end position="393"/>
    </location>
</feature>
<keyword evidence="6" id="KW-0862">Zinc</keyword>
<evidence type="ECO:0000256" key="2">
    <source>
        <dbReference type="ARBA" id="ARBA00005340"/>
    </source>
</evidence>
<protein>
    <recommendedName>
        <fullName evidence="9">Xylose isomerase-like TIM barrel domain-containing protein</fullName>
    </recommendedName>
</protein>
<dbReference type="GO" id="GO:0008270">
    <property type="term" value="F:zinc ion binding"/>
    <property type="evidence" value="ECO:0007669"/>
    <property type="project" value="InterPro"/>
</dbReference>
<evidence type="ECO:0000256" key="1">
    <source>
        <dbReference type="ARBA" id="ARBA00001947"/>
    </source>
</evidence>
<accession>A0A8W8MN53</accession>
<dbReference type="GO" id="GO:0006284">
    <property type="term" value="P:base-excision repair"/>
    <property type="evidence" value="ECO:0007669"/>
    <property type="project" value="TreeGrafter"/>
</dbReference>
<dbReference type="NCBIfam" id="TIGR00587">
    <property type="entry name" value="nfo"/>
    <property type="match status" value="2"/>
</dbReference>
<dbReference type="GO" id="GO:0003906">
    <property type="term" value="F:DNA-(apurinic or apyrimidinic site) endonuclease activity"/>
    <property type="evidence" value="ECO:0007669"/>
    <property type="project" value="TreeGrafter"/>
</dbReference>
<feature type="compositionally biased region" description="Polar residues" evidence="8">
    <location>
        <begin position="319"/>
        <end position="332"/>
    </location>
</feature>
<dbReference type="InterPro" id="IPR017956">
    <property type="entry name" value="AT_hook_DNA-bd_motif"/>
</dbReference>
<dbReference type="PANTHER" id="PTHR21445">
    <property type="entry name" value="ENDONUCLEASE IV ENDODEOXYRIBONUCLEASE IV"/>
    <property type="match status" value="1"/>
</dbReference>
<dbReference type="SMART" id="SM00518">
    <property type="entry name" value="AP2Ec"/>
    <property type="match status" value="1"/>
</dbReference>
<evidence type="ECO:0000256" key="3">
    <source>
        <dbReference type="ARBA" id="ARBA00022723"/>
    </source>
</evidence>
<evidence type="ECO:0000256" key="7">
    <source>
        <dbReference type="ARBA" id="ARBA00023204"/>
    </source>
</evidence>
<dbReference type="EnsemblMetazoa" id="G3426.1">
    <property type="protein sequence ID" value="G3426.1:cds"/>
    <property type="gene ID" value="G3426"/>
</dbReference>
<dbReference type="GO" id="GO:0008081">
    <property type="term" value="F:phosphoric diester hydrolase activity"/>
    <property type="evidence" value="ECO:0007669"/>
    <property type="project" value="TreeGrafter"/>
</dbReference>
<feature type="compositionally biased region" description="Basic and acidic residues" evidence="8">
    <location>
        <begin position="476"/>
        <end position="492"/>
    </location>
</feature>
<evidence type="ECO:0000256" key="6">
    <source>
        <dbReference type="ARBA" id="ARBA00022833"/>
    </source>
</evidence>
<dbReference type="PANTHER" id="PTHR21445:SF0">
    <property type="entry name" value="APURINIC-APYRIMIDINIC ENDONUCLEASE"/>
    <property type="match status" value="1"/>
</dbReference>
<feature type="compositionally biased region" description="Polar residues" evidence="8">
    <location>
        <begin position="436"/>
        <end position="449"/>
    </location>
</feature>
<evidence type="ECO:0000256" key="4">
    <source>
        <dbReference type="ARBA" id="ARBA00022763"/>
    </source>
</evidence>
<comment type="cofactor">
    <cofactor evidence="1">
        <name>Zn(2+)</name>
        <dbReference type="ChEBI" id="CHEBI:29105"/>
    </cofactor>
</comment>
<keyword evidence="5" id="KW-0378">Hydrolase</keyword>
<feature type="compositionally biased region" description="Basic and acidic residues" evidence="8">
    <location>
        <begin position="500"/>
        <end position="527"/>
    </location>
</feature>
<name>A0A8W8MN53_MAGGI</name>
<dbReference type="PROSITE" id="PS00730">
    <property type="entry name" value="AP_NUCLEASE_F2_2"/>
    <property type="match status" value="1"/>
</dbReference>
<dbReference type="PROSITE" id="PS51432">
    <property type="entry name" value="AP_NUCLEASE_F2_4"/>
    <property type="match status" value="1"/>
</dbReference>
<dbReference type="Proteomes" id="UP000005408">
    <property type="component" value="Unassembled WGS sequence"/>
</dbReference>
<dbReference type="Gene3D" id="3.20.20.150">
    <property type="entry name" value="Divalent-metal-dependent TIM barrel enzymes"/>
    <property type="match status" value="2"/>
</dbReference>